<keyword evidence="15 21" id="KW-1133">Transmembrane helix</keyword>
<keyword evidence="8" id="KW-0997">Cell inner membrane</keyword>
<dbReference type="NCBIfam" id="NF011955">
    <property type="entry name" value="PRK15426.1"/>
    <property type="match status" value="1"/>
</dbReference>
<comment type="pathway">
    <text evidence="3">Purine metabolism; 3',5'-cyclic di-GMP biosynthesis.</text>
</comment>
<dbReference type="GO" id="GO:0043709">
    <property type="term" value="P:cell adhesion involved in single-species biofilm formation"/>
    <property type="evidence" value="ECO:0007669"/>
    <property type="project" value="TreeGrafter"/>
</dbReference>
<dbReference type="UniPathway" id="UPA00599"/>
<dbReference type="FunFam" id="3.30.70.270:FF:000001">
    <property type="entry name" value="Diguanylate cyclase domain protein"/>
    <property type="match status" value="1"/>
</dbReference>
<evidence type="ECO:0000256" key="18">
    <source>
        <dbReference type="ARBA" id="ARBA00031311"/>
    </source>
</evidence>
<dbReference type="GO" id="GO:1902201">
    <property type="term" value="P:negative regulation of bacterial-type flagellum-dependent cell motility"/>
    <property type="evidence" value="ECO:0007669"/>
    <property type="project" value="TreeGrafter"/>
</dbReference>
<name>A0A1C3YQ15_9ENTR</name>
<evidence type="ECO:0000256" key="12">
    <source>
        <dbReference type="ARBA" id="ARBA00022741"/>
    </source>
</evidence>
<dbReference type="EMBL" id="FMAY01000001">
    <property type="protein sequence ID" value="SCB72160.1"/>
    <property type="molecule type" value="Genomic_DNA"/>
</dbReference>
<keyword evidence="13" id="KW-0460">Magnesium</keyword>
<feature type="transmembrane region" description="Helical" evidence="21">
    <location>
        <begin position="21"/>
        <end position="42"/>
    </location>
</feature>
<dbReference type="Proteomes" id="UP000198975">
    <property type="component" value="Unassembled WGS sequence"/>
</dbReference>
<dbReference type="PROSITE" id="PS50887">
    <property type="entry name" value="GGDEF"/>
    <property type="match status" value="1"/>
</dbReference>
<evidence type="ECO:0000256" key="17">
    <source>
        <dbReference type="ARBA" id="ARBA00023136"/>
    </source>
</evidence>
<evidence type="ECO:0000256" key="5">
    <source>
        <dbReference type="ARBA" id="ARBA00011738"/>
    </source>
</evidence>
<keyword evidence="9" id="KW-0808">Transferase</keyword>
<evidence type="ECO:0000313" key="23">
    <source>
        <dbReference type="EMBL" id="SCB72160.1"/>
    </source>
</evidence>
<dbReference type="SUPFAM" id="SSF55073">
    <property type="entry name" value="Nucleotide cyclase"/>
    <property type="match status" value="1"/>
</dbReference>
<dbReference type="GO" id="GO:0005886">
    <property type="term" value="C:plasma membrane"/>
    <property type="evidence" value="ECO:0007669"/>
    <property type="project" value="UniProtKB-SubCell"/>
</dbReference>
<dbReference type="InterPro" id="IPR029787">
    <property type="entry name" value="Nucleotide_cyclase"/>
</dbReference>
<comment type="function">
    <text evidence="20">Catalyzes the synthesis of cyclic-di-GMP (c-di-GMP) via the condensation of 2 GTP molecules. Cyclic-di-GMP is a second messenger which controls cell surface-associated traits in bacteria. Involved in the regulation of cellulose production.</text>
</comment>
<dbReference type="Pfam" id="PF00990">
    <property type="entry name" value="GGDEF"/>
    <property type="match status" value="1"/>
</dbReference>
<evidence type="ECO:0000256" key="2">
    <source>
        <dbReference type="ARBA" id="ARBA00004429"/>
    </source>
</evidence>
<proteinExistence type="predicted"/>
<dbReference type="PANTHER" id="PTHR45138">
    <property type="entry name" value="REGULATORY COMPONENTS OF SENSORY TRANSDUCTION SYSTEM"/>
    <property type="match status" value="1"/>
</dbReference>
<dbReference type="InterPro" id="IPR033416">
    <property type="entry name" value="CHASE7"/>
</dbReference>
<keyword evidence="17 21" id="KW-0472">Membrane</keyword>
<comment type="cofactor">
    <cofactor evidence="1">
        <name>Mg(2+)</name>
        <dbReference type="ChEBI" id="CHEBI:18420"/>
    </cofactor>
</comment>
<keyword evidence="12" id="KW-0547">Nucleotide-binding</keyword>
<evidence type="ECO:0000256" key="10">
    <source>
        <dbReference type="ARBA" id="ARBA00022692"/>
    </source>
</evidence>
<dbReference type="GO" id="GO:0052621">
    <property type="term" value="F:diguanylate cyclase activity"/>
    <property type="evidence" value="ECO:0007669"/>
    <property type="project" value="UniProtKB-EC"/>
</dbReference>
<protein>
    <recommendedName>
        <fullName evidence="6">diguanylate cyclase</fullName>
        <ecNumber evidence="6">2.7.7.65</ecNumber>
    </recommendedName>
    <alternativeName>
        <fullName evidence="18">Cellulose synthesis regulatory protein</fullName>
    </alternativeName>
</protein>
<dbReference type="SMART" id="SM00267">
    <property type="entry name" value="GGDEF"/>
    <property type="match status" value="1"/>
</dbReference>
<evidence type="ECO:0000313" key="24">
    <source>
        <dbReference type="Proteomes" id="UP000198975"/>
    </source>
</evidence>
<evidence type="ECO:0000256" key="20">
    <source>
        <dbReference type="ARBA" id="ARBA00045634"/>
    </source>
</evidence>
<dbReference type="UniPathway" id="UPA00694"/>
<organism evidence="23 24">
    <name type="scientific">Kosakonia oryzendophytica</name>
    <dbReference type="NCBI Taxonomy" id="1005665"/>
    <lineage>
        <taxon>Bacteria</taxon>
        <taxon>Pseudomonadati</taxon>
        <taxon>Pseudomonadota</taxon>
        <taxon>Gammaproteobacteria</taxon>
        <taxon>Enterobacterales</taxon>
        <taxon>Enterobacteriaceae</taxon>
        <taxon>Kosakonia</taxon>
    </lineage>
</organism>
<dbReference type="GO" id="GO:0046872">
    <property type="term" value="F:metal ion binding"/>
    <property type="evidence" value="ECO:0007669"/>
    <property type="project" value="UniProtKB-KW"/>
</dbReference>
<evidence type="ECO:0000256" key="9">
    <source>
        <dbReference type="ARBA" id="ARBA00022679"/>
    </source>
</evidence>
<evidence type="ECO:0000256" key="15">
    <source>
        <dbReference type="ARBA" id="ARBA00022989"/>
    </source>
</evidence>
<dbReference type="Gene3D" id="3.30.70.270">
    <property type="match status" value="1"/>
</dbReference>
<keyword evidence="7" id="KW-1003">Cell membrane</keyword>
<evidence type="ECO:0000259" key="22">
    <source>
        <dbReference type="PROSITE" id="PS50887"/>
    </source>
</evidence>
<keyword evidence="11" id="KW-0479">Metal-binding</keyword>
<reference evidence="24" key="1">
    <citation type="submission" date="2016-08" db="EMBL/GenBank/DDBJ databases">
        <authorList>
            <person name="Varghese N."/>
            <person name="Submissions Spin"/>
        </authorList>
    </citation>
    <scope>NUCLEOTIDE SEQUENCE [LARGE SCALE GENOMIC DNA]</scope>
    <source>
        <strain evidence="24">REICA_082</strain>
    </source>
</reference>
<evidence type="ECO:0000256" key="7">
    <source>
        <dbReference type="ARBA" id="ARBA00022475"/>
    </source>
</evidence>
<gene>
    <name evidence="23" type="ORF">GA0061071_10129</name>
</gene>
<comment type="catalytic activity">
    <reaction evidence="19">
        <text>2 GTP = 3',3'-c-di-GMP + 2 diphosphate</text>
        <dbReference type="Rhea" id="RHEA:24898"/>
        <dbReference type="ChEBI" id="CHEBI:33019"/>
        <dbReference type="ChEBI" id="CHEBI:37565"/>
        <dbReference type="ChEBI" id="CHEBI:58805"/>
        <dbReference type="EC" id="2.7.7.65"/>
    </reaction>
</comment>
<dbReference type="InterPro" id="IPR050469">
    <property type="entry name" value="Diguanylate_Cyclase"/>
</dbReference>
<dbReference type="Pfam" id="PF17151">
    <property type="entry name" value="CHASE7"/>
    <property type="match status" value="1"/>
</dbReference>
<dbReference type="OrthoDB" id="9813903at2"/>
<evidence type="ECO:0000256" key="11">
    <source>
        <dbReference type="ARBA" id="ARBA00022723"/>
    </source>
</evidence>
<dbReference type="AlphaFoldDB" id="A0A1C3YQ15"/>
<evidence type="ECO:0000256" key="16">
    <source>
        <dbReference type="ARBA" id="ARBA00023134"/>
    </source>
</evidence>
<dbReference type="GO" id="GO:0005525">
    <property type="term" value="F:GTP binding"/>
    <property type="evidence" value="ECO:0007669"/>
    <property type="project" value="UniProtKB-KW"/>
</dbReference>
<evidence type="ECO:0000256" key="8">
    <source>
        <dbReference type="ARBA" id="ARBA00022519"/>
    </source>
</evidence>
<evidence type="ECO:0000256" key="14">
    <source>
        <dbReference type="ARBA" id="ARBA00022916"/>
    </source>
</evidence>
<feature type="transmembrane region" description="Helical" evidence="21">
    <location>
        <begin position="355"/>
        <end position="380"/>
    </location>
</feature>
<dbReference type="RefSeq" id="WP_088238232.1">
    <property type="nucleotide sequence ID" value="NZ_FMAY01000001.1"/>
</dbReference>
<evidence type="ECO:0000256" key="1">
    <source>
        <dbReference type="ARBA" id="ARBA00001946"/>
    </source>
</evidence>
<evidence type="ECO:0000256" key="4">
    <source>
        <dbReference type="ARBA" id="ARBA00005186"/>
    </source>
</evidence>
<evidence type="ECO:0000256" key="6">
    <source>
        <dbReference type="ARBA" id="ARBA00012528"/>
    </source>
</evidence>
<dbReference type="InterPro" id="IPR000160">
    <property type="entry name" value="GGDEF_dom"/>
</dbReference>
<accession>A0A1C3YQ15</accession>
<sequence length="569" mass="64823">MRQENVVKEKRRLGNLKKYFYPARVVNLCFVIVVVCSTILTWREVIVLEGAYVASQRSMLENVSNALDRHMQVGVDRLLFFRNGMQSALQTPLTLDVMRNVQNGFEQQRRLPQWDIKLDNRRTLPLYGVSEFFVDQSELLNRDHPLLHNELTAAMELGYLFRLSANGGMLPRRAYYVSRAGFFVATYPLENNQQIIPTYYHLLMRPWFTGQSEHENRSRTVRWFTDQADGGKSDKGFVIASVPLDYEDYWFGVLAMSFPVEAIAQQLKDAQEGQNKGEYQLYNSQFQLLTLAPGVSHTEPVFNAEQHARLAQGMAQDTRGGLRFGTRYVSWQKLRHFDGFMLRIQTLREGLQGDFGSISVALALLWVLFTAMLLFAWAVIRRMVNNMYSMQNTLQWQAWYDPLTRLCNRGALFERAKILTEEARVSQQPFAVIQIDLDHFKNVNDRYGHQAGDLVLSHAAGLISSTISSEDVAGRVGGEEFCVLLPGSTLEQAVRVAERIRARIRGKEILVHKHTTIRISASLGVSGALESGSYDFETLQSIADSRLYRAKNSGRNQVCSEDAAPKPKK</sequence>
<evidence type="ECO:0000256" key="13">
    <source>
        <dbReference type="ARBA" id="ARBA00022842"/>
    </source>
</evidence>
<feature type="domain" description="GGDEF" evidence="22">
    <location>
        <begin position="428"/>
        <end position="563"/>
    </location>
</feature>
<dbReference type="PANTHER" id="PTHR45138:SF16">
    <property type="entry name" value="DIGUANYLATE CYCLASE DGCQ-RELATED"/>
    <property type="match status" value="1"/>
</dbReference>
<comment type="subcellular location">
    <subcellularLocation>
        <location evidence="2">Cell inner membrane</location>
        <topology evidence="2">Multi-pass membrane protein</topology>
    </subcellularLocation>
</comment>
<dbReference type="NCBIfam" id="TIGR00254">
    <property type="entry name" value="GGDEF"/>
    <property type="match status" value="1"/>
</dbReference>
<dbReference type="GO" id="GO:0030244">
    <property type="term" value="P:cellulose biosynthetic process"/>
    <property type="evidence" value="ECO:0007669"/>
    <property type="project" value="UniProtKB-KW"/>
</dbReference>
<keyword evidence="24" id="KW-1185">Reference proteome</keyword>
<comment type="pathway">
    <text evidence="4">Glycan metabolism; bacterial cellulose biosynthesis.</text>
</comment>
<dbReference type="EC" id="2.7.7.65" evidence="6"/>
<comment type="subunit">
    <text evidence="5">Homodimer.</text>
</comment>
<dbReference type="InterPro" id="IPR043128">
    <property type="entry name" value="Rev_trsase/Diguanyl_cyclase"/>
</dbReference>
<keyword evidence="14" id="KW-0135">Cellulose biosynthesis</keyword>
<keyword evidence="16" id="KW-0342">GTP-binding</keyword>
<dbReference type="CDD" id="cd01949">
    <property type="entry name" value="GGDEF"/>
    <property type="match status" value="1"/>
</dbReference>
<evidence type="ECO:0000256" key="3">
    <source>
        <dbReference type="ARBA" id="ARBA00004665"/>
    </source>
</evidence>
<evidence type="ECO:0000256" key="19">
    <source>
        <dbReference type="ARBA" id="ARBA00034247"/>
    </source>
</evidence>
<evidence type="ECO:0000256" key="21">
    <source>
        <dbReference type="SAM" id="Phobius"/>
    </source>
</evidence>
<keyword evidence="10 21" id="KW-0812">Transmembrane</keyword>